<accession>A0ABU6YI05</accession>
<organism evidence="1 2">
    <name type="scientific">Stylosanthes scabra</name>
    <dbReference type="NCBI Taxonomy" id="79078"/>
    <lineage>
        <taxon>Eukaryota</taxon>
        <taxon>Viridiplantae</taxon>
        <taxon>Streptophyta</taxon>
        <taxon>Embryophyta</taxon>
        <taxon>Tracheophyta</taxon>
        <taxon>Spermatophyta</taxon>
        <taxon>Magnoliopsida</taxon>
        <taxon>eudicotyledons</taxon>
        <taxon>Gunneridae</taxon>
        <taxon>Pentapetalae</taxon>
        <taxon>rosids</taxon>
        <taxon>fabids</taxon>
        <taxon>Fabales</taxon>
        <taxon>Fabaceae</taxon>
        <taxon>Papilionoideae</taxon>
        <taxon>50 kb inversion clade</taxon>
        <taxon>dalbergioids sensu lato</taxon>
        <taxon>Dalbergieae</taxon>
        <taxon>Pterocarpus clade</taxon>
        <taxon>Stylosanthes</taxon>
    </lineage>
</organism>
<dbReference type="Proteomes" id="UP001341840">
    <property type="component" value="Unassembled WGS sequence"/>
</dbReference>
<proteinExistence type="predicted"/>
<comment type="caution">
    <text evidence="1">The sequence shown here is derived from an EMBL/GenBank/DDBJ whole genome shotgun (WGS) entry which is preliminary data.</text>
</comment>
<name>A0ABU6YI05_9FABA</name>
<dbReference type="EMBL" id="JASCZI010242186">
    <property type="protein sequence ID" value="MED6210032.1"/>
    <property type="molecule type" value="Genomic_DNA"/>
</dbReference>
<evidence type="ECO:0000313" key="1">
    <source>
        <dbReference type="EMBL" id="MED6210032.1"/>
    </source>
</evidence>
<sequence>MSQYCAHKIIGFIRRLKVEKVLLKLPHVNLVSRFELDFSKAKRDLFKSLNVTFSIMSHIASNKAKHDKLQISRNVTQAHVTFMVRESKRDS</sequence>
<evidence type="ECO:0000313" key="2">
    <source>
        <dbReference type="Proteomes" id="UP001341840"/>
    </source>
</evidence>
<reference evidence="1 2" key="1">
    <citation type="journal article" date="2023" name="Plants (Basel)">
        <title>Bridging the Gap: Combining Genomics and Transcriptomics Approaches to Understand Stylosanthes scabra, an Orphan Legume from the Brazilian Caatinga.</title>
        <authorList>
            <person name="Ferreira-Neto J.R.C."/>
            <person name="da Silva M.D."/>
            <person name="Binneck E."/>
            <person name="de Melo N.F."/>
            <person name="da Silva R.H."/>
            <person name="de Melo A.L.T.M."/>
            <person name="Pandolfi V."/>
            <person name="Bustamante F.O."/>
            <person name="Brasileiro-Vidal A.C."/>
            <person name="Benko-Iseppon A.M."/>
        </authorList>
    </citation>
    <scope>NUCLEOTIDE SEQUENCE [LARGE SCALE GENOMIC DNA]</scope>
    <source>
        <tissue evidence="1">Leaves</tissue>
    </source>
</reference>
<keyword evidence="2" id="KW-1185">Reference proteome</keyword>
<gene>
    <name evidence="1" type="ORF">PIB30_060243</name>
</gene>
<protein>
    <submittedName>
        <fullName evidence="1">Uncharacterized protein</fullName>
    </submittedName>
</protein>